<gene>
    <name evidence="2" type="ORF">MERR_LOCUS46515</name>
</gene>
<dbReference type="InterPro" id="IPR052147">
    <property type="entry name" value="PP2-like/Lectin"/>
</dbReference>
<evidence type="ECO:0000313" key="3">
    <source>
        <dbReference type="Proteomes" id="UP000467841"/>
    </source>
</evidence>
<keyword evidence="1" id="KW-0175">Coiled coil</keyword>
<dbReference type="InterPro" id="IPR025886">
    <property type="entry name" value="PP2-like"/>
</dbReference>
<accession>A0A6D2L133</accession>
<protein>
    <submittedName>
        <fullName evidence="2">Uncharacterized protein</fullName>
    </submittedName>
</protein>
<dbReference type="AlphaFoldDB" id="A0A6D2L133"/>
<dbReference type="PANTHER" id="PTHR48478">
    <property type="entry name" value="LECTIN-LIKE"/>
    <property type="match status" value="1"/>
</dbReference>
<name>A0A6D2L133_9BRAS</name>
<evidence type="ECO:0000313" key="2">
    <source>
        <dbReference type="EMBL" id="CAA7059279.1"/>
    </source>
</evidence>
<sequence length="314" mass="36621">MEEEKNKELVALAEEKEKMREQKMANESKEAELAMMQAKIRMEEENNKQVAALAEEKEKVREQKMANESKEAELAAMQDKLQMEEKLRMEEEENKQLAALTEENEKLREQNMVIESKFLAEAELEVLQVKFQMEQEKNKQLIALVEEESRLKEQHRNEPKKTGVVYARNLCIEWGQDSRYWSWVTLQYDISSNALVEAAALLGVCWLDVGGTFDTRELTPWTHYEVVFVMKLRKSASGWEVPVHMKLVMPNSMPGPEERIVKLKDYIGKGWVTILAGEFLTTPEYLGEIRFSMYETNRWQEGLIIKGVIIRPKN</sequence>
<feature type="coiled-coil region" evidence="1">
    <location>
        <begin position="2"/>
        <end position="158"/>
    </location>
</feature>
<dbReference type="EMBL" id="CACVBM020001762">
    <property type="protein sequence ID" value="CAA7059279.1"/>
    <property type="molecule type" value="Genomic_DNA"/>
</dbReference>
<organism evidence="2 3">
    <name type="scientific">Microthlaspi erraticum</name>
    <dbReference type="NCBI Taxonomy" id="1685480"/>
    <lineage>
        <taxon>Eukaryota</taxon>
        <taxon>Viridiplantae</taxon>
        <taxon>Streptophyta</taxon>
        <taxon>Embryophyta</taxon>
        <taxon>Tracheophyta</taxon>
        <taxon>Spermatophyta</taxon>
        <taxon>Magnoliopsida</taxon>
        <taxon>eudicotyledons</taxon>
        <taxon>Gunneridae</taxon>
        <taxon>Pentapetalae</taxon>
        <taxon>rosids</taxon>
        <taxon>malvids</taxon>
        <taxon>Brassicales</taxon>
        <taxon>Brassicaceae</taxon>
        <taxon>Coluteocarpeae</taxon>
        <taxon>Microthlaspi</taxon>
    </lineage>
</organism>
<keyword evidence="3" id="KW-1185">Reference proteome</keyword>
<reference evidence="2" key="1">
    <citation type="submission" date="2020-01" db="EMBL/GenBank/DDBJ databases">
        <authorList>
            <person name="Mishra B."/>
        </authorList>
    </citation>
    <scope>NUCLEOTIDE SEQUENCE [LARGE SCALE GENOMIC DNA]</scope>
</reference>
<evidence type="ECO:0000256" key="1">
    <source>
        <dbReference type="SAM" id="Coils"/>
    </source>
</evidence>
<dbReference type="PANTHER" id="PTHR48478:SF1">
    <property type="entry name" value="LECTIN-LIKE"/>
    <property type="match status" value="1"/>
</dbReference>
<comment type="caution">
    <text evidence="2">The sequence shown here is derived from an EMBL/GenBank/DDBJ whole genome shotgun (WGS) entry which is preliminary data.</text>
</comment>
<dbReference type="Proteomes" id="UP000467841">
    <property type="component" value="Unassembled WGS sequence"/>
</dbReference>
<dbReference type="OrthoDB" id="533833at2759"/>
<proteinExistence type="predicted"/>
<dbReference type="Pfam" id="PF14299">
    <property type="entry name" value="PP2"/>
    <property type="match status" value="1"/>
</dbReference>
<dbReference type="GO" id="GO:0030246">
    <property type="term" value="F:carbohydrate binding"/>
    <property type="evidence" value="ECO:0007669"/>
    <property type="project" value="InterPro"/>
</dbReference>